<evidence type="ECO:0000313" key="2">
    <source>
        <dbReference type="Proteomes" id="UP001184230"/>
    </source>
</evidence>
<gene>
    <name evidence="1" type="ORF">J2739_002705</name>
</gene>
<sequence>MSDVKITLPNSDTVWTISNAGPDANGDLTDAYSMRVGIANGAQLMVDAAKELSDFAMDVQWDARALSTAQDLSSEIQGWATTPPSVQDLLKLFETGVIQATPDKVTLHFAAEPLQAWVDVGWTSDRVGELTNGNRTDMEDIKRVPPEYPNWALPDYTDVAAGTAKDPSGVYERPDGTYFYLAYVPATLPAYPQYDPLAKRSWQELDIDWSKTTVVSMPPVADILPTWIQSLSTVKDDLTKTSPFKQTYLQDRSEFLDRLITFVTGLVNTMKKTLEGALKP</sequence>
<accession>A0ABU1NF55</accession>
<organism evidence="1 2">
    <name type="scientific">Variovorax soli</name>
    <dbReference type="NCBI Taxonomy" id="376815"/>
    <lineage>
        <taxon>Bacteria</taxon>
        <taxon>Pseudomonadati</taxon>
        <taxon>Pseudomonadota</taxon>
        <taxon>Betaproteobacteria</taxon>
        <taxon>Burkholderiales</taxon>
        <taxon>Comamonadaceae</taxon>
        <taxon>Variovorax</taxon>
    </lineage>
</organism>
<evidence type="ECO:0000313" key="1">
    <source>
        <dbReference type="EMBL" id="MDR6536932.1"/>
    </source>
</evidence>
<dbReference type="Proteomes" id="UP001184230">
    <property type="component" value="Unassembled WGS sequence"/>
</dbReference>
<reference evidence="1 2" key="1">
    <citation type="submission" date="2023-07" db="EMBL/GenBank/DDBJ databases">
        <title>Sorghum-associated microbial communities from plants grown in Nebraska, USA.</title>
        <authorList>
            <person name="Schachtman D."/>
        </authorList>
    </citation>
    <scope>NUCLEOTIDE SEQUENCE [LARGE SCALE GENOMIC DNA]</scope>
    <source>
        <strain evidence="1 2">DS1781</strain>
    </source>
</reference>
<dbReference type="EMBL" id="JAVDRF010000005">
    <property type="protein sequence ID" value="MDR6536932.1"/>
    <property type="molecule type" value="Genomic_DNA"/>
</dbReference>
<comment type="caution">
    <text evidence="1">The sequence shown here is derived from an EMBL/GenBank/DDBJ whole genome shotgun (WGS) entry which is preliminary data.</text>
</comment>
<protein>
    <submittedName>
        <fullName evidence="1">Uncharacterized protein</fullName>
    </submittedName>
</protein>
<name>A0ABU1NF55_9BURK</name>
<dbReference type="RefSeq" id="WP_309902409.1">
    <property type="nucleotide sequence ID" value="NZ_JAVDRF010000005.1"/>
</dbReference>
<proteinExistence type="predicted"/>
<keyword evidence="2" id="KW-1185">Reference proteome</keyword>